<dbReference type="InterPro" id="IPR000683">
    <property type="entry name" value="Gfo/Idh/MocA-like_OxRdtase_N"/>
</dbReference>
<dbReference type="InterPro" id="IPR055170">
    <property type="entry name" value="GFO_IDH_MocA-like_dom"/>
</dbReference>
<feature type="domain" description="Gfo/Idh/MocA-like oxidoreductase N-terminal" evidence="1">
    <location>
        <begin position="8"/>
        <end position="126"/>
    </location>
</feature>
<protein>
    <submittedName>
        <fullName evidence="3">GH109</fullName>
    </submittedName>
</protein>
<reference evidence="3" key="1">
    <citation type="submission" date="2020-02" db="EMBL/GenBank/DDBJ databases">
        <authorList>
            <person name="Meier V. D."/>
        </authorList>
    </citation>
    <scope>NUCLEOTIDE SEQUENCE</scope>
    <source>
        <strain evidence="3">AVDCRST_MAG38</strain>
    </source>
</reference>
<dbReference type="InterPro" id="IPR051450">
    <property type="entry name" value="Gfo/Idh/MocA_Oxidoreductases"/>
</dbReference>
<dbReference type="PANTHER" id="PTHR43377">
    <property type="entry name" value="BILIVERDIN REDUCTASE A"/>
    <property type="match status" value="1"/>
</dbReference>
<evidence type="ECO:0000259" key="1">
    <source>
        <dbReference type="Pfam" id="PF01408"/>
    </source>
</evidence>
<dbReference type="SUPFAM" id="SSF55347">
    <property type="entry name" value="Glyceraldehyde-3-phosphate dehydrogenase-like, C-terminal domain"/>
    <property type="match status" value="1"/>
</dbReference>
<evidence type="ECO:0000313" key="3">
    <source>
        <dbReference type="EMBL" id="CAA9496225.1"/>
    </source>
</evidence>
<evidence type="ECO:0000259" key="2">
    <source>
        <dbReference type="Pfam" id="PF22725"/>
    </source>
</evidence>
<gene>
    <name evidence="3" type="ORF">AVDCRST_MAG38-2939</name>
</gene>
<dbReference type="Gene3D" id="3.40.50.720">
    <property type="entry name" value="NAD(P)-binding Rossmann-like Domain"/>
    <property type="match status" value="1"/>
</dbReference>
<proteinExistence type="predicted"/>
<organism evidence="3">
    <name type="scientific">uncultured Solirubrobacteraceae bacterium</name>
    <dbReference type="NCBI Taxonomy" id="1162706"/>
    <lineage>
        <taxon>Bacteria</taxon>
        <taxon>Bacillati</taxon>
        <taxon>Actinomycetota</taxon>
        <taxon>Thermoleophilia</taxon>
        <taxon>Solirubrobacterales</taxon>
        <taxon>Solirubrobacteraceae</taxon>
        <taxon>environmental samples</taxon>
    </lineage>
</organism>
<name>A0A6J4SDE3_9ACTN</name>
<dbReference type="Pfam" id="PF01408">
    <property type="entry name" value="GFO_IDH_MocA"/>
    <property type="match status" value="1"/>
</dbReference>
<dbReference type="InterPro" id="IPR036291">
    <property type="entry name" value="NAD(P)-bd_dom_sf"/>
</dbReference>
<dbReference type="Gene3D" id="3.30.360.10">
    <property type="entry name" value="Dihydrodipicolinate Reductase, domain 2"/>
    <property type="match status" value="1"/>
</dbReference>
<dbReference type="AlphaFoldDB" id="A0A6J4SDE3"/>
<accession>A0A6J4SDE3</accession>
<dbReference type="EMBL" id="CADCVJ010000240">
    <property type="protein sequence ID" value="CAA9496225.1"/>
    <property type="molecule type" value="Genomic_DNA"/>
</dbReference>
<dbReference type="SUPFAM" id="SSF51735">
    <property type="entry name" value="NAD(P)-binding Rossmann-fold domains"/>
    <property type="match status" value="1"/>
</dbReference>
<dbReference type="Pfam" id="PF22725">
    <property type="entry name" value="GFO_IDH_MocA_C3"/>
    <property type="match status" value="1"/>
</dbReference>
<dbReference type="PANTHER" id="PTHR43377:SF6">
    <property type="entry name" value="GFO_IDH_MOCA-LIKE OXIDOREDUCTASE N-TERMINAL DOMAIN-CONTAINING PROTEIN"/>
    <property type="match status" value="1"/>
</dbReference>
<sequence length="351" mass="38436">MSADAPLTVGVIGLGYWGPNLLRVIDELPDVELRWLCDLDPARLEHFQARNRGARTTTCYEDLLADDGLDAVLIATPVFSHHELATASLRAGKHTFVEKPLAPSLALADGLIELARAQERVLMVGHTFLYSPAVRAVKRMLDDGALGEVFFIGSSRVNLGLHQRDVSVVWDLGPHDFSILAYWLGEIPSGVVGVGRDSIVRGITDVAFLTLTFPSGILANVQLSWLAPSKLRRTVIVGSEKMLVYEDGAPEPLRVYDHGVVYQDPETFGQYHLSYRTGEIVSPKLESYEPLAAELADFLGAVREGREMVENLAIAHDVVRITEAADRALGVDRPVRVDAGLEVGRLNQRVA</sequence>
<dbReference type="GO" id="GO:0000166">
    <property type="term" value="F:nucleotide binding"/>
    <property type="evidence" value="ECO:0007669"/>
    <property type="project" value="InterPro"/>
</dbReference>
<feature type="domain" description="GFO/IDH/MocA-like oxidoreductase" evidence="2">
    <location>
        <begin position="134"/>
        <end position="243"/>
    </location>
</feature>